<comment type="caution">
    <text evidence="2">The sequence shown here is derived from an EMBL/GenBank/DDBJ whole genome shotgun (WGS) entry which is preliminary data.</text>
</comment>
<organism evidence="2 3">
    <name type="scientific">Paractinoplanes rishiriensis</name>
    <dbReference type="NCBI Taxonomy" id="1050105"/>
    <lineage>
        <taxon>Bacteria</taxon>
        <taxon>Bacillati</taxon>
        <taxon>Actinomycetota</taxon>
        <taxon>Actinomycetes</taxon>
        <taxon>Micromonosporales</taxon>
        <taxon>Micromonosporaceae</taxon>
        <taxon>Paractinoplanes</taxon>
    </lineage>
</organism>
<feature type="transmembrane region" description="Helical" evidence="1">
    <location>
        <begin position="6"/>
        <end position="26"/>
    </location>
</feature>
<evidence type="ECO:0000313" key="3">
    <source>
        <dbReference type="Proteomes" id="UP000636960"/>
    </source>
</evidence>
<keyword evidence="3" id="KW-1185">Reference proteome</keyword>
<accession>A0A919MTY2</accession>
<dbReference type="Proteomes" id="UP000636960">
    <property type="component" value="Unassembled WGS sequence"/>
</dbReference>
<name>A0A919MTY2_9ACTN</name>
<evidence type="ECO:0000313" key="2">
    <source>
        <dbReference type="EMBL" id="GIE99741.1"/>
    </source>
</evidence>
<protein>
    <submittedName>
        <fullName evidence="2">Uncharacterized protein</fullName>
    </submittedName>
</protein>
<dbReference type="AlphaFoldDB" id="A0A919MTY2"/>
<feature type="transmembrane region" description="Helical" evidence="1">
    <location>
        <begin position="38"/>
        <end position="58"/>
    </location>
</feature>
<dbReference type="RefSeq" id="WP_203786715.1">
    <property type="nucleotide sequence ID" value="NZ_BOMV01000076.1"/>
</dbReference>
<gene>
    <name evidence="2" type="ORF">Ari01nite_72060</name>
</gene>
<keyword evidence="1" id="KW-0812">Transmembrane</keyword>
<keyword evidence="1" id="KW-0472">Membrane</keyword>
<keyword evidence="1" id="KW-1133">Transmembrane helix</keyword>
<sequence>MFGVATPTGSGAAAWIALLATMWTQLRHAAGSNRRRTVVAVVAVLALLGGAVAGFELFEPVDLDD</sequence>
<reference evidence="2" key="1">
    <citation type="submission" date="2021-01" db="EMBL/GenBank/DDBJ databases">
        <title>Whole genome shotgun sequence of Actinoplanes rishiriensis NBRC 108556.</title>
        <authorList>
            <person name="Komaki H."/>
            <person name="Tamura T."/>
        </authorList>
    </citation>
    <scope>NUCLEOTIDE SEQUENCE</scope>
    <source>
        <strain evidence="2">NBRC 108556</strain>
    </source>
</reference>
<proteinExistence type="predicted"/>
<evidence type="ECO:0000256" key="1">
    <source>
        <dbReference type="SAM" id="Phobius"/>
    </source>
</evidence>
<dbReference type="EMBL" id="BOMV01000076">
    <property type="protein sequence ID" value="GIE99741.1"/>
    <property type="molecule type" value="Genomic_DNA"/>
</dbReference>